<dbReference type="InterPro" id="IPR008753">
    <property type="entry name" value="Peptidase_M13_N"/>
</dbReference>
<evidence type="ECO:0000256" key="7">
    <source>
        <dbReference type="ARBA" id="ARBA00023049"/>
    </source>
</evidence>
<dbReference type="InterPro" id="IPR000718">
    <property type="entry name" value="Peptidase_M13"/>
</dbReference>
<dbReference type="PANTHER" id="PTHR11733">
    <property type="entry name" value="ZINC METALLOPROTEASE FAMILY M13 NEPRILYSIN-RELATED"/>
    <property type="match status" value="1"/>
</dbReference>
<evidence type="ECO:0000256" key="6">
    <source>
        <dbReference type="ARBA" id="ARBA00022833"/>
    </source>
</evidence>
<comment type="caution">
    <text evidence="11">The sequence shown here is derived from an EMBL/GenBank/DDBJ whole genome shotgun (WGS) entry which is preliminary data.</text>
</comment>
<dbReference type="Proteomes" id="UP001596391">
    <property type="component" value="Unassembled WGS sequence"/>
</dbReference>
<evidence type="ECO:0000256" key="3">
    <source>
        <dbReference type="ARBA" id="ARBA00022670"/>
    </source>
</evidence>
<keyword evidence="6" id="KW-0862">Zinc</keyword>
<evidence type="ECO:0000256" key="1">
    <source>
        <dbReference type="ARBA" id="ARBA00001947"/>
    </source>
</evidence>
<feature type="chain" id="PRO_5046439583" evidence="8">
    <location>
        <begin position="22"/>
        <end position="692"/>
    </location>
</feature>
<evidence type="ECO:0000259" key="10">
    <source>
        <dbReference type="Pfam" id="PF05649"/>
    </source>
</evidence>
<comment type="cofactor">
    <cofactor evidence="1">
        <name>Zn(2+)</name>
        <dbReference type="ChEBI" id="CHEBI:29105"/>
    </cofactor>
</comment>
<dbReference type="RefSeq" id="WP_263369623.1">
    <property type="nucleotide sequence ID" value="NZ_JAGSYD010000001.1"/>
</dbReference>
<gene>
    <name evidence="11" type="ORF">ACFQBQ_10050</name>
</gene>
<feature type="signal peptide" evidence="8">
    <location>
        <begin position="1"/>
        <end position="21"/>
    </location>
</feature>
<dbReference type="PROSITE" id="PS51885">
    <property type="entry name" value="NEPRILYSIN"/>
    <property type="match status" value="1"/>
</dbReference>
<keyword evidence="3" id="KW-0645">Protease</keyword>
<evidence type="ECO:0000259" key="9">
    <source>
        <dbReference type="Pfam" id="PF01431"/>
    </source>
</evidence>
<evidence type="ECO:0000313" key="12">
    <source>
        <dbReference type="Proteomes" id="UP001596391"/>
    </source>
</evidence>
<evidence type="ECO:0000256" key="2">
    <source>
        <dbReference type="ARBA" id="ARBA00007357"/>
    </source>
</evidence>
<feature type="domain" description="Peptidase M13 C-terminal" evidence="9">
    <location>
        <begin position="485"/>
        <end position="691"/>
    </location>
</feature>
<keyword evidence="5" id="KW-0378">Hydrolase</keyword>
<dbReference type="InterPro" id="IPR024079">
    <property type="entry name" value="MetalloPept_cat_dom_sf"/>
</dbReference>
<dbReference type="PRINTS" id="PR00786">
    <property type="entry name" value="NEPRILYSIN"/>
</dbReference>
<feature type="domain" description="Peptidase M13 N-terminal" evidence="10">
    <location>
        <begin position="44"/>
        <end position="433"/>
    </location>
</feature>
<name>A0ABW1ZAM8_9BACT</name>
<dbReference type="InterPro" id="IPR042089">
    <property type="entry name" value="Peptidase_M13_dom_2"/>
</dbReference>
<keyword evidence="4" id="KW-0479">Metal-binding</keyword>
<protein>
    <submittedName>
        <fullName evidence="11">M13 family metallopeptidase</fullName>
    </submittedName>
</protein>
<dbReference type="EMBL" id="JBHSWI010000001">
    <property type="protein sequence ID" value="MFC6645913.1"/>
    <property type="molecule type" value="Genomic_DNA"/>
</dbReference>
<keyword evidence="7" id="KW-0482">Metalloprotease</keyword>
<dbReference type="Gene3D" id="3.40.390.10">
    <property type="entry name" value="Collagenase (Catalytic Domain)"/>
    <property type="match status" value="1"/>
</dbReference>
<dbReference type="Pfam" id="PF05649">
    <property type="entry name" value="Peptidase_M13_N"/>
    <property type="match status" value="1"/>
</dbReference>
<evidence type="ECO:0000256" key="4">
    <source>
        <dbReference type="ARBA" id="ARBA00022723"/>
    </source>
</evidence>
<evidence type="ECO:0000256" key="8">
    <source>
        <dbReference type="SAM" id="SignalP"/>
    </source>
</evidence>
<dbReference type="Gene3D" id="1.10.1380.10">
    <property type="entry name" value="Neutral endopeptidase , domain2"/>
    <property type="match status" value="1"/>
</dbReference>
<dbReference type="InterPro" id="IPR018497">
    <property type="entry name" value="Peptidase_M13_C"/>
</dbReference>
<dbReference type="CDD" id="cd08662">
    <property type="entry name" value="M13"/>
    <property type="match status" value="1"/>
</dbReference>
<accession>A0ABW1ZAM8</accession>
<keyword evidence="8" id="KW-0732">Signal</keyword>
<evidence type="ECO:0000313" key="11">
    <source>
        <dbReference type="EMBL" id="MFC6645913.1"/>
    </source>
</evidence>
<proteinExistence type="inferred from homology"/>
<sequence length="692" mass="75969">MKRLALALFAPMLAGTAPTFAQNAPAPIQLQHIDVTNVDKSVSPCDNFFQYACNNIIKANPIPADQVMWGTFNKLAMWNQQQMHDILEANKAPGASRTANQQKIGDFYASCVEQADSGKDDRAVLAPLMERIHGMKSKKDLPAVLAAVQMAYGQIWAANDNETPIALFGFGPTPDANNARLVVAGLDQGGLSLPSRDFYLKDDAKTVGIRKAYTDYLEKMLAMDGMSPEAAKSGAASALAFETALAKAQMDNVTRRDPNKTNNRFTPAQLKTLMPNFDWNAYFAALGAPSAPLYEVGSPEFFHAVNGMIESESLATWKIYLTTQLLHAANPVLGNQWRDANFELMKTISGAKQQPPTWRRCSVATDKYLGEALGEVYVSKAFSASSKERVLKMVKEIEAAMGRDIDSVSWMQPETKQQAHLKLAAVVNKIGYPDKWIDYTSYKVTRESYAMNVSRGTKFEFARQLGFINKPLDRMQWGMTPPTVNAYEDPQTNTINFPAGILQPPMFDPAADDVLNYGAEGAVIGHELTHNFDDQGRKFDLNGDLKDWWTPADAKAYEERGECIANEYSGPAPGVEGVQQNGKLTQGENTADNGGLNLSLSALTADLLTQGRTLDDKDANGLTNLQRFFVAFANDWCGSARPEISRMIVMTNPHSLAELRVNNTVGNMPAFAKAFGCKTGQPMVHKPACKVW</sequence>
<organism evidence="11 12">
    <name type="scientific">Granulicella cerasi</name>
    <dbReference type="NCBI Taxonomy" id="741063"/>
    <lineage>
        <taxon>Bacteria</taxon>
        <taxon>Pseudomonadati</taxon>
        <taxon>Acidobacteriota</taxon>
        <taxon>Terriglobia</taxon>
        <taxon>Terriglobales</taxon>
        <taxon>Acidobacteriaceae</taxon>
        <taxon>Granulicella</taxon>
    </lineage>
</organism>
<comment type="similarity">
    <text evidence="2">Belongs to the peptidase M13 family.</text>
</comment>
<reference evidence="12" key="1">
    <citation type="journal article" date="2019" name="Int. J. Syst. Evol. Microbiol.">
        <title>The Global Catalogue of Microorganisms (GCM) 10K type strain sequencing project: providing services to taxonomists for standard genome sequencing and annotation.</title>
        <authorList>
            <consortium name="The Broad Institute Genomics Platform"/>
            <consortium name="The Broad Institute Genome Sequencing Center for Infectious Disease"/>
            <person name="Wu L."/>
            <person name="Ma J."/>
        </authorList>
    </citation>
    <scope>NUCLEOTIDE SEQUENCE [LARGE SCALE GENOMIC DNA]</scope>
    <source>
        <strain evidence="12">CGMCC 1.16026</strain>
    </source>
</reference>
<evidence type="ECO:0000256" key="5">
    <source>
        <dbReference type="ARBA" id="ARBA00022801"/>
    </source>
</evidence>
<keyword evidence="12" id="KW-1185">Reference proteome</keyword>
<dbReference type="PANTHER" id="PTHR11733:SF167">
    <property type="entry name" value="FI17812P1-RELATED"/>
    <property type="match status" value="1"/>
</dbReference>
<dbReference type="SUPFAM" id="SSF55486">
    <property type="entry name" value="Metalloproteases ('zincins'), catalytic domain"/>
    <property type="match status" value="1"/>
</dbReference>
<dbReference type="Pfam" id="PF01431">
    <property type="entry name" value="Peptidase_M13"/>
    <property type="match status" value="1"/>
</dbReference>